<dbReference type="Proteomes" id="UP000663880">
    <property type="component" value="Unassembled WGS sequence"/>
</dbReference>
<protein>
    <submittedName>
        <fullName evidence="1">Uncharacterized protein</fullName>
    </submittedName>
</protein>
<reference evidence="1" key="1">
    <citation type="submission" date="2021-02" db="EMBL/GenBank/DDBJ databases">
        <authorList>
            <person name="Steward A R."/>
        </authorList>
    </citation>
    <scope>NUCLEOTIDE SEQUENCE</scope>
</reference>
<organism evidence="1 2">
    <name type="scientific">Pieris macdunnoughi</name>
    <dbReference type="NCBI Taxonomy" id="345717"/>
    <lineage>
        <taxon>Eukaryota</taxon>
        <taxon>Metazoa</taxon>
        <taxon>Ecdysozoa</taxon>
        <taxon>Arthropoda</taxon>
        <taxon>Hexapoda</taxon>
        <taxon>Insecta</taxon>
        <taxon>Pterygota</taxon>
        <taxon>Neoptera</taxon>
        <taxon>Endopterygota</taxon>
        <taxon>Lepidoptera</taxon>
        <taxon>Glossata</taxon>
        <taxon>Ditrysia</taxon>
        <taxon>Papilionoidea</taxon>
        <taxon>Pieridae</taxon>
        <taxon>Pierinae</taxon>
        <taxon>Pieris</taxon>
    </lineage>
</organism>
<evidence type="ECO:0000313" key="2">
    <source>
        <dbReference type="Proteomes" id="UP000663880"/>
    </source>
</evidence>
<dbReference type="AlphaFoldDB" id="A0A821UNP7"/>
<keyword evidence="2" id="KW-1185">Reference proteome</keyword>
<sequence>MNDQNSKMPEPRKVGVWTEGAPLQTKELIIPKKSPESFDDIPTLPDIDDFQDILEKELSKPPVTERKDTETANTLAEVSGGITSSVEGIDAALDVLKTYIPHDSDSPDTIWTIDSLLMQLNEEIDDN</sequence>
<name>A0A821UNP7_9NEOP</name>
<dbReference type="EMBL" id="CAJOBZ010000032">
    <property type="protein sequence ID" value="CAF4893269.1"/>
    <property type="molecule type" value="Genomic_DNA"/>
</dbReference>
<proteinExistence type="predicted"/>
<dbReference type="OrthoDB" id="206950at2759"/>
<accession>A0A821UNP7</accession>
<gene>
    <name evidence="1" type="ORF">PMACD_LOCUS10656</name>
</gene>
<comment type="caution">
    <text evidence="1">The sequence shown here is derived from an EMBL/GenBank/DDBJ whole genome shotgun (WGS) entry which is preliminary data.</text>
</comment>
<evidence type="ECO:0000313" key="1">
    <source>
        <dbReference type="EMBL" id="CAF4893269.1"/>
    </source>
</evidence>